<sequence length="217" mass="23398">MDANEVAEYLKDHPEFFEQYADLLSQIDIPSPHGNSAISITERQMATLRDKAKQLEAKMAELIRFGEENDAIGDKVHELCVALTVAADLPAVLRAIYAHLGGAFAVPHVVVRLWAANDGGGASAEFAPTAESIRTTVAALKHPYCGPAAGQETADWFGERGGHVRSVAQVPLRRGDETFGVLVLASEEAHRFYPEMGTLYLDRIGDMAAAALGRVLS</sequence>
<dbReference type="OrthoDB" id="8525200at2"/>
<dbReference type="PANTHER" id="PTHR38765">
    <property type="entry name" value="DUF484 DOMAIN-CONTAINING PROTEIN"/>
    <property type="match status" value="1"/>
</dbReference>
<accession>A0A497XQ96</accession>
<evidence type="ECO:0000313" key="2">
    <source>
        <dbReference type="EMBL" id="RLJ68498.1"/>
    </source>
</evidence>
<dbReference type="InterPro" id="IPR007435">
    <property type="entry name" value="DUF484"/>
</dbReference>
<dbReference type="Proteomes" id="UP000268908">
    <property type="component" value="Unassembled WGS sequence"/>
</dbReference>
<dbReference type="Pfam" id="PF04340">
    <property type="entry name" value="DUF484"/>
    <property type="match status" value="1"/>
</dbReference>
<dbReference type="SUPFAM" id="SSF55781">
    <property type="entry name" value="GAF domain-like"/>
    <property type="match status" value="1"/>
</dbReference>
<keyword evidence="1" id="KW-0175">Coiled coil</keyword>
<dbReference type="AlphaFoldDB" id="A0A497XQ96"/>
<organism evidence="2 3">
    <name type="scientific">Sulfurisoma sediminicola</name>
    <dbReference type="NCBI Taxonomy" id="1381557"/>
    <lineage>
        <taxon>Bacteria</taxon>
        <taxon>Pseudomonadati</taxon>
        <taxon>Pseudomonadota</taxon>
        <taxon>Betaproteobacteria</taxon>
        <taxon>Nitrosomonadales</taxon>
        <taxon>Sterolibacteriaceae</taxon>
        <taxon>Sulfurisoma</taxon>
    </lineage>
</organism>
<comment type="caution">
    <text evidence="2">The sequence shown here is derived from an EMBL/GenBank/DDBJ whole genome shotgun (WGS) entry which is preliminary data.</text>
</comment>
<evidence type="ECO:0000313" key="3">
    <source>
        <dbReference type="Proteomes" id="UP000268908"/>
    </source>
</evidence>
<dbReference type="RefSeq" id="WP_121240391.1">
    <property type="nucleotide sequence ID" value="NZ_BHVV01000002.1"/>
</dbReference>
<name>A0A497XQ96_9PROT</name>
<gene>
    <name evidence="2" type="ORF">DFR35_1060</name>
</gene>
<reference evidence="2 3" key="1">
    <citation type="submission" date="2018-10" db="EMBL/GenBank/DDBJ databases">
        <title>Genomic Encyclopedia of Type Strains, Phase IV (KMG-IV): sequencing the most valuable type-strain genomes for metagenomic binning, comparative biology and taxonomic classification.</title>
        <authorList>
            <person name="Goeker M."/>
        </authorList>
    </citation>
    <scope>NUCLEOTIDE SEQUENCE [LARGE SCALE GENOMIC DNA]</scope>
    <source>
        <strain evidence="2 3">DSM 26916</strain>
    </source>
</reference>
<proteinExistence type="predicted"/>
<feature type="coiled-coil region" evidence="1">
    <location>
        <begin position="38"/>
        <end position="65"/>
    </location>
</feature>
<dbReference type="EMBL" id="RCCI01000004">
    <property type="protein sequence ID" value="RLJ68498.1"/>
    <property type="molecule type" value="Genomic_DNA"/>
</dbReference>
<evidence type="ECO:0008006" key="4">
    <source>
        <dbReference type="Google" id="ProtNLM"/>
    </source>
</evidence>
<keyword evidence="3" id="KW-1185">Reference proteome</keyword>
<dbReference type="InterPro" id="IPR029016">
    <property type="entry name" value="GAF-like_dom_sf"/>
</dbReference>
<dbReference type="PANTHER" id="PTHR38765:SF1">
    <property type="entry name" value="DUF484 DOMAIN-CONTAINING PROTEIN"/>
    <property type="match status" value="1"/>
</dbReference>
<dbReference type="Gene3D" id="3.30.450.40">
    <property type="match status" value="1"/>
</dbReference>
<evidence type="ECO:0000256" key="1">
    <source>
        <dbReference type="SAM" id="Coils"/>
    </source>
</evidence>
<protein>
    <recommendedName>
        <fullName evidence="4">DUF484 family protein</fullName>
    </recommendedName>
</protein>